<dbReference type="Proteomes" id="UP000005239">
    <property type="component" value="Unassembled WGS sequence"/>
</dbReference>
<proteinExistence type="predicted"/>
<evidence type="ECO:0000313" key="1">
    <source>
        <dbReference type="EnsemblMetazoa" id="PPA44413.1"/>
    </source>
</evidence>
<sequence length="103" mass="10783">MPSEVVVVGVGCGSMGSNQLDVAGVELGSLLEGSIRINHQIVQRLVAADDCQTEEMDSSLRSTKESQNVTMGAGSTTACRFLRAYAACFEPSISNSMAANILV</sequence>
<dbReference type="AlphaFoldDB" id="A0A2A6BF41"/>
<protein>
    <submittedName>
        <fullName evidence="1">Uncharacterized protein</fullName>
    </submittedName>
</protein>
<accession>A0A8R1V1I8</accession>
<organism evidence="1 2">
    <name type="scientific">Pristionchus pacificus</name>
    <name type="common">Parasitic nematode worm</name>
    <dbReference type="NCBI Taxonomy" id="54126"/>
    <lineage>
        <taxon>Eukaryota</taxon>
        <taxon>Metazoa</taxon>
        <taxon>Ecdysozoa</taxon>
        <taxon>Nematoda</taxon>
        <taxon>Chromadorea</taxon>
        <taxon>Rhabditida</taxon>
        <taxon>Rhabditina</taxon>
        <taxon>Diplogasteromorpha</taxon>
        <taxon>Diplogasteroidea</taxon>
        <taxon>Neodiplogasteridae</taxon>
        <taxon>Pristionchus</taxon>
    </lineage>
</organism>
<keyword evidence="2" id="KW-1185">Reference proteome</keyword>
<evidence type="ECO:0000313" key="2">
    <source>
        <dbReference type="Proteomes" id="UP000005239"/>
    </source>
</evidence>
<reference evidence="1" key="2">
    <citation type="submission" date="2022-06" db="UniProtKB">
        <authorList>
            <consortium name="EnsemblMetazoa"/>
        </authorList>
    </citation>
    <scope>IDENTIFICATION</scope>
    <source>
        <strain evidence="1">PS312</strain>
    </source>
</reference>
<gene>
    <name evidence="1" type="primary">WBGene00282782</name>
</gene>
<reference evidence="2" key="1">
    <citation type="journal article" date="2008" name="Nat. Genet.">
        <title>The Pristionchus pacificus genome provides a unique perspective on nematode lifestyle and parasitism.</title>
        <authorList>
            <person name="Dieterich C."/>
            <person name="Clifton S.W."/>
            <person name="Schuster L.N."/>
            <person name="Chinwalla A."/>
            <person name="Delehaunty K."/>
            <person name="Dinkelacker I."/>
            <person name="Fulton L."/>
            <person name="Fulton R."/>
            <person name="Godfrey J."/>
            <person name="Minx P."/>
            <person name="Mitreva M."/>
            <person name="Roeseler W."/>
            <person name="Tian H."/>
            <person name="Witte H."/>
            <person name="Yang S.P."/>
            <person name="Wilson R.K."/>
            <person name="Sommer R.J."/>
        </authorList>
    </citation>
    <scope>NUCLEOTIDE SEQUENCE [LARGE SCALE GENOMIC DNA]</scope>
    <source>
        <strain evidence="2">PS312</strain>
    </source>
</reference>
<name>A0A2A6BF41_PRIPA</name>
<accession>A0A2A6BF41</accession>
<dbReference type="EnsemblMetazoa" id="PPA44413.1">
    <property type="protein sequence ID" value="PPA44413.1"/>
    <property type="gene ID" value="WBGene00282782"/>
</dbReference>